<comment type="caution">
    <text evidence="13">The sequence shown here is derived from an EMBL/GenBank/DDBJ whole genome shotgun (WGS) entry which is preliminary data.</text>
</comment>
<dbReference type="NCBIfam" id="TIGR01134">
    <property type="entry name" value="purF"/>
    <property type="match status" value="1"/>
</dbReference>
<dbReference type="SUPFAM" id="SSF53271">
    <property type="entry name" value="PRTase-like"/>
    <property type="match status" value="1"/>
</dbReference>
<comment type="cofactor">
    <cofactor evidence="7 10">
        <name>Mg(2+)</name>
        <dbReference type="ChEBI" id="CHEBI:18420"/>
    </cofactor>
    <text evidence="7 10">Binds 1 Mg(2+) ion per subunit.</text>
</comment>
<dbReference type="AlphaFoldDB" id="A0A0V8RVP2"/>
<comment type="function">
    <text evidence="7">Catalyzes the formation of phosphoribosylamine from phosphoribosylpyrophosphate (PRPP) and glutamine.</text>
</comment>
<feature type="binding site" evidence="7 10">
    <location>
        <position position="279"/>
    </location>
    <ligand>
        <name>Mg(2+)</name>
        <dbReference type="ChEBI" id="CHEBI:18420"/>
    </ligand>
</feature>
<comment type="similarity">
    <text evidence="2 7 8">In the C-terminal section; belongs to the purine/pyrimidine phosphoribosyltransferase family.</text>
</comment>
<dbReference type="EMBL" id="LNTB01000001">
    <property type="protein sequence ID" value="KSW12109.1"/>
    <property type="molecule type" value="Genomic_DNA"/>
</dbReference>
<dbReference type="OrthoDB" id="5976at2157"/>
<feature type="binding site" evidence="7 10">
    <location>
        <position position="340"/>
    </location>
    <ligand>
        <name>Mg(2+)</name>
        <dbReference type="ChEBI" id="CHEBI:18420"/>
    </ligand>
</feature>
<dbReference type="SUPFAM" id="SSF56235">
    <property type="entry name" value="N-terminal nucleophile aminohydrolases (Ntn hydrolases)"/>
    <property type="match status" value="1"/>
</dbReference>
<feature type="binding site" evidence="7 11">
    <location>
        <position position="377"/>
    </location>
    <ligand>
        <name>[4Fe-4S] cluster</name>
        <dbReference type="ChEBI" id="CHEBI:49883"/>
    </ligand>
</feature>
<feature type="binding site" evidence="7 11">
    <location>
        <position position="232"/>
    </location>
    <ligand>
        <name>[4Fe-4S] cluster</name>
        <dbReference type="ChEBI" id="CHEBI:49883"/>
    </ligand>
</feature>
<evidence type="ECO:0000256" key="5">
    <source>
        <dbReference type="ARBA" id="ARBA00022755"/>
    </source>
</evidence>
<feature type="active site" description="Nucleophile" evidence="7 9">
    <location>
        <position position="2"/>
    </location>
</feature>
<keyword evidence="14" id="KW-1185">Reference proteome</keyword>
<dbReference type="UniPathway" id="UPA00074">
    <property type="reaction ID" value="UER00124"/>
</dbReference>
<dbReference type="CDD" id="cd06223">
    <property type="entry name" value="PRTases_typeI"/>
    <property type="match status" value="1"/>
</dbReference>
<evidence type="ECO:0000256" key="6">
    <source>
        <dbReference type="ARBA" id="ARBA00022962"/>
    </source>
</evidence>
<dbReference type="Gene3D" id="3.60.20.10">
    <property type="entry name" value="Glutamine Phosphoribosylpyrophosphate, subunit 1, domain 1"/>
    <property type="match status" value="1"/>
</dbReference>
<keyword evidence="7 11" id="KW-0408">Iron</keyword>
<dbReference type="Gene3D" id="3.40.50.2020">
    <property type="match status" value="1"/>
</dbReference>
<reference evidence="13 14" key="1">
    <citation type="submission" date="2015-11" db="EMBL/GenBank/DDBJ databases">
        <title>Genome sequence of Pyrodictium occultum PL-19, a marine hyperthermophilic archaeon isolated from Volcano, Italy.</title>
        <authorList>
            <person name="Utturkar S."/>
            <person name="Huber H."/>
            <person name="Leptihn S."/>
            <person name="Brown S."/>
            <person name="Stetter K.O."/>
            <person name="Podar M."/>
        </authorList>
    </citation>
    <scope>NUCLEOTIDE SEQUENCE [LARGE SCALE GENOMIC DNA]</scope>
    <source>
        <strain evidence="13 14">PL-19</strain>
    </source>
</reference>
<evidence type="ECO:0000259" key="12">
    <source>
        <dbReference type="PROSITE" id="PS51278"/>
    </source>
</evidence>
<evidence type="ECO:0000313" key="14">
    <source>
        <dbReference type="Proteomes" id="UP000053352"/>
    </source>
</evidence>
<sequence length="451" mass="48579">MCGVAAWMGEGAAGAVYELLLELQHRGQEAAGVAFLAGGRIGLAGGGGLVEEAVKLPPEASRAWAAIGHVRYSTSSLYGGELFQPVAGARGLVYVAFNGNIVNYRELGGELLGRRYSWDAQLVADLVEALYLEHGSLADALREAARLLRGAYSMVALSSRGELAAARDPYGVRPLAYALGDGYAAVASETAALDTMGLAWRELPAGGLLYCNGSPKDCVETRLAPSHEPRPCAFEYVYFLRPDSVFEGVEAHAARVEMGRRLARSDTVEADLVAPVPDSGRSAAIGYALERGIPLVEVLYRNRYAGRAFIAPPRERDGRLRRKFNPIRSAAWGKRIILIDDSVVRGSTGRRIAATLRAAGAREVHLRVASPPVVMPCFLGIDMPSRRELVAHGRSVDEVARLLGVDSLLYLGLRGLEEAVGRRLCLGCFGGSYPFPLDVERLEKVFTEGRR</sequence>
<dbReference type="GO" id="GO:0009113">
    <property type="term" value="P:purine nucleobase biosynthetic process"/>
    <property type="evidence" value="ECO:0007669"/>
    <property type="project" value="UniProtKB-UniRule"/>
</dbReference>
<feature type="binding site" evidence="7 11">
    <location>
        <position position="428"/>
    </location>
    <ligand>
        <name>[4Fe-4S] cluster</name>
        <dbReference type="ChEBI" id="CHEBI:49883"/>
    </ligand>
</feature>
<keyword evidence="5 7" id="KW-0658">Purine biosynthesis</keyword>
<dbReference type="EC" id="2.4.2.14" evidence="7"/>
<evidence type="ECO:0000256" key="4">
    <source>
        <dbReference type="ARBA" id="ARBA00022679"/>
    </source>
</evidence>
<keyword evidence="7 11" id="KW-0411">Iron-sulfur</keyword>
<evidence type="ECO:0000256" key="10">
    <source>
        <dbReference type="PIRSR" id="PIRSR000485-2"/>
    </source>
</evidence>
<dbReference type="Proteomes" id="UP000053352">
    <property type="component" value="Unassembled WGS sequence"/>
</dbReference>
<organism evidence="13 14">
    <name type="scientific">Pyrodictium occultum</name>
    <dbReference type="NCBI Taxonomy" id="2309"/>
    <lineage>
        <taxon>Archaea</taxon>
        <taxon>Thermoproteota</taxon>
        <taxon>Thermoprotei</taxon>
        <taxon>Desulfurococcales</taxon>
        <taxon>Pyrodictiaceae</taxon>
        <taxon>Pyrodictium</taxon>
    </lineage>
</organism>
<evidence type="ECO:0000256" key="9">
    <source>
        <dbReference type="PIRSR" id="PIRSR000485-1"/>
    </source>
</evidence>
<feature type="domain" description="Glutamine amidotransferase type-2" evidence="12">
    <location>
        <begin position="2"/>
        <end position="214"/>
    </location>
</feature>
<dbReference type="InterPro" id="IPR029057">
    <property type="entry name" value="PRTase-like"/>
</dbReference>
<evidence type="ECO:0000313" key="13">
    <source>
        <dbReference type="EMBL" id="KSW12109.1"/>
    </source>
</evidence>
<evidence type="ECO:0000256" key="3">
    <source>
        <dbReference type="ARBA" id="ARBA00022676"/>
    </source>
</evidence>
<feature type="binding site" evidence="7 10">
    <location>
        <position position="341"/>
    </location>
    <ligand>
        <name>Mg(2+)</name>
        <dbReference type="ChEBI" id="CHEBI:18420"/>
    </ligand>
</feature>
<keyword evidence="6 7" id="KW-0315">Glutamine amidotransferase</keyword>
<dbReference type="Pfam" id="PF13522">
    <property type="entry name" value="GATase_6"/>
    <property type="match status" value="1"/>
</dbReference>
<dbReference type="GO" id="GO:0006189">
    <property type="term" value="P:'de novo' IMP biosynthetic process"/>
    <property type="evidence" value="ECO:0007669"/>
    <property type="project" value="UniProtKB-UniRule"/>
</dbReference>
<dbReference type="GO" id="GO:0051539">
    <property type="term" value="F:4 iron, 4 sulfur cluster binding"/>
    <property type="evidence" value="ECO:0007669"/>
    <property type="project" value="UniProtKB-KW"/>
</dbReference>
<keyword evidence="3 7" id="KW-0328">Glycosyltransferase</keyword>
<evidence type="ECO:0000256" key="1">
    <source>
        <dbReference type="ARBA" id="ARBA00005209"/>
    </source>
</evidence>
<proteinExistence type="inferred from homology"/>
<dbReference type="STRING" id="2309.CF15_04895"/>
<keyword evidence="4 7" id="KW-0808">Transferase</keyword>
<comment type="cofactor">
    <cofactor evidence="7 11">
        <name>[4Fe-4S] cluster</name>
        <dbReference type="ChEBI" id="CHEBI:49883"/>
    </cofactor>
    <text evidence="7 11">Binds 1 [4Fe-4S] cluster per subunit.</text>
</comment>
<dbReference type="GO" id="GO:0000287">
    <property type="term" value="F:magnesium ion binding"/>
    <property type="evidence" value="ECO:0007669"/>
    <property type="project" value="UniProtKB-UniRule"/>
</dbReference>
<keyword evidence="7 10" id="KW-0460">Magnesium</keyword>
<feature type="binding site" evidence="7 11">
    <location>
        <position position="425"/>
    </location>
    <ligand>
        <name>[4Fe-4S] cluster</name>
        <dbReference type="ChEBI" id="CHEBI:49883"/>
    </ligand>
</feature>
<comment type="pathway">
    <text evidence="1 7 8">Purine metabolism; IMP biosynthesis via de novo pathway; N(1)-(5-phospho-D-ribosyl)glycinamide from 5-phospho-alpha-D-ribose 1-diphosphate: step 1/2.</text>
</comment>
<dbReference type="GO" id="GO:0004044">
    <property type="term" value="F:amidophosphoribosyltransferase activity"/>
    <property type="evidence" value="ECO:0007669"/>
    <property type="project" value="UniProtKB-UniRule"/>
</dbReference>
<comment type="catalytic activity">
    <reaction evidence="7 8">
        <text>5-phospho-beta-D-ribosylamine + L-glutamate + diphosphate = 5-phospho-alpha-D-ribose 1-diphosphate + L-glutamine + H2O</text>
        <dbReference type="Rhea" id="RHEA:14905"/>
        <dbReference type="ChEBI" id="CHEBI:15377"/>
        <dbReference type="ChEBI" id="CHEBI:29985"/>
        <dbReference type="ChEBI" id="CHEBI:33019"/>
        <dbReference type="ChEBI" id="CHEBI:58017"/>
        <dbReference type="ChEBI" id="CHEBI:58359"/>
        <dbReference type="ChEBI" id="CHEBI:58681"/>
        <dbReference type="EC" id="2.4.2.14"/>
    </reaction>
</comment>
<gene>
    <name evidence="7" type="primary">purF</name>
    <name evidence="13" type="ORF">CF15_04895</name>
</gene>
<keyword evidence="7" id="KW-0004">4Fe-4S</keyword>
<name>A0A0V8RVP2_PYROC</name>
<protein>
    <recommendedName>
        <fullName evidence="7">Amidophosphoribosyltransferase</fullName>
        <shortName evidence="7">ATase</shortName>
        <ecNumber evidence="7">2.4.2.14</ecNumber>
    </recommendedName>
    <alternativeName>
        <fullName evidence="7">Glutamine phosphoribosylpyrophosphate amidotransferase</fullName>
        <shortName evidence="7">GPATase</shortName>
    </alternativeName>
</protein>
<dbReference type="PANTHER" id="PTHR11907">
    <property type="entry name" value="AMIDOPHOSPHORIBOSYLTRANSFERASE"/>
    <property type="match status" value="1"/>
</dbReference>
<dbReference type="PIRSF" id="PIRSF000485">
    <property type="entry name" value="Amd_phspho_trans"/>
    <property type="match status" value="1"/>
</dbReference>
<accession>A0A0V8RVP2</accession>
<keyword evidence="7 10" id="KW-0479">Metal-binding</keyword>
<evidence type="ECO:0000256" key="7">
    <source>
        <dbReference type="HAMAP-Rule" id="MF_01931"/>
    </source>
</evidence>
<evidence type="ECO:0000256" key="11">
    <source>
        <dbReference type="PIRSR" id="PIRSR000485-3"/>
    </source>
</evidence>
<dbReference type="PROSITE" id="PS51278">
    <property type="entry name" value="GATASE_TYPE_2"/>
    <property type="match status" value="1"/>
</dbReference>
<dbReference type="InterPro" id="IPR000836">
    <property type="entry name" value="PRTase_dom"/>
</dbReference>
<dbReference type="HAMAP" id="MF_01931">
    <property type="entry name" value="PurF"/>
    <property type="match status" value="1"/>
</dbReference>
<evidence type="ECO:0000256" key="2">
    <source>
        <dbReference type="ARBA" id="ARBA00010138"/>
    </source>
</evidence>
<evidence type="ECO:0000256" key="8">
    <source>
        <dbReference type="PIRNR" id="PIRNR000485"/>
    </source>
</evidence>
<dbReference type="InterPro" id="IPR017932">
    <property type="entry name" value="GATase_2_dom"/>
</dbReference>
<dbReference type="InterPro" id="IPR005854">
    <property type="entry name" value="PurF"/>
</dbReference>
<dbReference type="InterPro" id="IPR029055">
    <property type="entry name" value="Ntn_hydrolases_N"/>
</dbReference>